<dbReference type="OrthoDB" id="5659783at2"/>
<name>A0A1I4E5K6_9HYPH</name>
<feature type="domain" description="HTH cro/C1-type" evidence="1">
    <location>
        <begin position="21"/>
        <end position="75"/>
    </location>
</feature>
<dbReference type="PROSITE" id="PS50943">
    <property type="entry name" value="HTH_CROC1"/>
    <property type="match status" value="1"/>
</dbReference>
<dbReference type="CDD" id="cd00093">
    <property type="entry name" value="HTH_XRE"/>
    <property type="match status" value="1"/>
</dbReference>
<dbReference type="SMART" id="SM00530">
    <property type="entry name" value="HTH_XRE"/>
    <property type="match status" value="1"/>
</dbReference>
<accession>A0A1I4E5K6</accession>
<dbReference type="Gene3D" id="1.10.260.40">
    <property type="entry name" value="lambda repressor-like DNA-binding domains"/>
    <property type="match status" value="1"/>
</dbReference>
<dbReference type="InterPro" id="IPR001387">
    <property type="entry name" value="Cro/C1-type_HTH"/>
</dbReference>
<dbReference type="AlphaFoldDB" id="A0A1I4E5K6"/>
<reference evidence="2 3" key="1">
    <citation type="submission" date="2016-10" db="EMBL/GenBank/DDBJ databases">
        <authorList>
            <person name="Varghese N."/>
            <person name="Submissions S."/>
        </authorList>
    </citation>
    <scope>NUCLEOTIDE SEQUENCE [LARGE SCALE GENOMIC DNA]</scope>
    <source>
        <strain evidence="2 3">DSM 21822</strain>
    </source>
</reference>
<evidence type="ECO:0000313" key="2">
    <source>
        <dbReference type="EMBL" id="SFL01035.1"/>
    </source>
</evidence>
<evidence type="ECO:0000259" key="1">
    <source>
        <dbReference type="PROSITE" id="PS50943"/>
    </source>
</evidence>
<proteinExistence type="predicted"/>
<dbReference type="RefSeq" id="WP_149763000.1">
    <property type="nucleotide sequence ID" value="NZ_BSPE01000066.1"/>
</dbReference>
<dbReference type="EMBL" id="FOSL01000023">
    <property type="protein sequence ID" value="SFL01035.1"/>
    <property type="molecule type" value="Genomic_DNA"/>
</dbReference>
<organism evidence="2 3">
    <name type="scientific">Neomesorhizobium albiziae</name>
    <dbReference type="NCBI Taxonomy" id="335020"/>
    <lineage>
        <taxon>Bacteria</taxon>
        <taxon>Pseudomonadati</taxon>
        <taxon>Pseudomonadota</taxon>
        <taxon>Alphaproteobacteria</taxon>
        <taxon>Hyphomicrobiales</taxon>
        <taxon>Phyllobacteriaceae</taxon>
        <taxon>Neomesorhizobium</taxon>
    </lineage>
</organism>
<sequence>MSDTMNIYEETPDMDTIGGRLSRARDSAGLSVKQVAWQLGVKIATVTAWESDRALPGSHRLNRLAGMLGVSISWILHGVGTAPIEQDRQQTVDSVVSQLERLKLMHLETGQLIGKIQKDLDRVAAPH</sequence>
<dbReference type="InterPro" id="IPR010982">
    <property type="entry name" value="Lambda_DNA-bd_dom_sf"/>
</dbReference>
<keyword evidence="3" id="KW-1185">Reference proteome</keyword>
<dbReference type="SUPFAM" id="SSF47413">
    <property type="entry name" value="lambda repressor-like DNA-binding domains"/>
    <property type="match status" value="1"/>
</dbReference>
<gene>
    <name evidence="2" type="ORF">SAMN04488498_1239</name>
</gene>
<dbReference type="Proteomes" id="UP000323300">
    <property type="component" value="Unassembled WGS sequence"/>
</dbReference>
<dbReference type="GO" id="GO:0003677">
    <property type="term" value="F:DNA binding"/>
    <property type="evidence" value="ECO:0007669"/>
    <property type="project" value="InterPro"/>
</dbReference>
<protein>
    <submittedName>
        <fullName evidence="2">Transcriptional regulator, contains XRE-family HTH domain</fullName>
    </submittedName>
</protein>
<dbReference type="Pfam" id="PF12844">
    <property type="entry name" value="HTH_19"/>
    <property type="match status" value="1"/>
</dbReference>
<evidence type="ECO:0000313" key="3">
    <source>
        <dbReference type="Proteomes" id="UP000323300"/>
    </source>
</evidence>